<dbReference type="InterPro" id="IPR001810">
    <property type="entry name" value="F-box_dom"/>
</dbReference>
<dbReference type="PANTHER" id="PTHR31672">
    <property type="entry name" value="BNACNNG10540D PROTEIN"/>
    <property type="match status" value="1"/>
</dbReference>
<gene>
    <name evidence="2" type="ORF">M0R45_005343</name>
</gene>
<dbReference type="InterPro" id="IPR050796">
    <property type="entry name" value="SCF_F-box_component"/>
</dbReference>
<evidence type="ECO:0000259" key="1">
    <source>
        <dbReference type="PROSITE" id="PS50181"/>
    </source>
</evidence>
<dbReference type="NCBIfam" id="TIGR01640">
    <property type="entry name" value="F_box_assoc_1"/>
    <property type="match status" value="1"/>
</dbReference>
<dbReference type="Pfam" id="PF08268">
    <property type="entry name" value="FBA_3"/>
    <property type="match status" value="1"/>
</dbReference>
<dbReference type="PANTHER" id="PTHR31672:SF10">
    <property type="entry name" value="F-BOX DOMAIN-CONTAINING PROTEIN"/>
    <property type="match status" value="1"/>
</dbReference>
<dbReference type="InterPro" id="IPR036047">
    <property type="entry name" value="F-box-like_dom_sf"/>
</dbReference>
<sequence>MKMQKYWGVEKELPEEIIEKILLKMPVKDLIRFSAVCKSWNSFIRNPRFIQTHLKNQTDNGNSELLLLLSSYQSDDLHRDNPAALFGQYSNLLNPIHNHNKSNPTNHLCYQVVGTWNGLVCLSVFSLRGAPWPIILWNPYIRKVRFLPSPSCPSGSCTSGLCENYFFGYDSRINDYKVVRIVMQSYLDTTVEVEVWSLARGGAWKSLNNNVPVGSALDTYHHAFVNGAIHWVQDHQTNQQKEEEFIVSIVALDMVDESFRNLEIRQTRREIRQTRRERPPRISKYHGDGVMCWLALFEFVSHSSFNLWVMKEYGVAESWTKLFNVCLLSPEEGPCIKPFGFTKSGQVVVKLGDETLKSYDPKDKQFRDFGNRGYVYYFMDSFVESLVLLDQTNASSY</sequence>
<dbReference type="EMBL" id="JBEDUW010000001">
    <property type="protein sequence ID" value="KAK9949832.1"/>
    <property type="molecule type" value="Genomic_DNA"/>
</dbReference>
<evidence type="ECO:0000313" key="3">
    <source>
        <dbReference type="Proteomes" id="UP001457282"/>
    </source>
</evidence>
<keyword evidence="3" id="KW-1185">Reference proteome</keyword>
<dbReference type="SUPFAM" id="SSF81383">
    <property type="entry name" value="F-box domain"/>
    <property type="match status" value="1"/>
</dbReference>
<organism evidence="2 3">
    <name type="scientific">Rubus argutus</name>
    <name type="common">Southern blackberry</name>
    <dbReference type="NCBI Taxonomy" id="59490"/>
    <lineage>
        <taxon>Eukaryota</taxon>
        <taxon>Viridiplantae</taxon>
        <taxon>Streptophyta</taxon>
        <taxon>Embryophyta</taxon>
        <taxon>Tracheophyta</taxon>
        <taxon>Spermatophyta</taxon>
        <taxon>Magnoliopsida</taxon>
        <taxon>eudicotyledons</taxon>
        <taxon>Gunneridae</taxon>
        <taxon>Pentapetalae</taxon>
        <taxon>rosids</taxon>
        <taxon>fabids</taxon>
        <taxon>Rosales</taxon>
        <taxon>Rosaceae</taxon>
        <taxon>Rosoideae</taxon>
        <taxon>Rosoideae incertae sedis</taxon>
        <taxon>Rubus</taxon>
    </lineage>
</organism>
<dbReference type="InterPro" id="IPR013187">
    <property type="entry name" value="F-box-assoc_dom_typ3"/>
</dbReference>
<proteinExistence type="predicted"/>
<name>A0AAW1YME6_RUBAR</name>
<dbReference type="AlphaFoldDB" id="A0AAW1YME6"/>
<dbReference type="CDD" id="cd22157">
    <property type="entry name" value="F-box_AtFBW1-like"/>
    <property type="match status" value="1"/>
</dbReference>
<dbReference type="InterPro" id="IPR017451">
    <property type="entry name" value="F-box-assoc_interact_dom"/>
</dbReference>
<comment type="caution">
    <text evidence="2">The sequence shown here is derived from an EMBL/GenBank/DDBJ whole genome shotgun (WGS) entry which is preliminary data.</text>
</comment>
<accession>A0AAW1YME6</accession>
<feature type="domain" description="F-box" evidence="1">
    <location>
        <begin position="12"/>
        <end position="53"/>
    </location>
</feature>
<dbReference type="Gene3D" id="1.20.1280.50">
    <property type="match status" value="1"/>
</dbReference>
<dbReference type="Pfam" id="PF00646">
    <property type="entry name" value="F-box"/>
    <property type="match status" value="1"/>
</dbReference>
<dbReference type="Proteomes" id="UP001457282">
    <property type="component" value="Unassembled WGS sequence"/>
</dbReference>
<evidence type="ECO:0000313" key="2">
    <source>
        <dbReference type="EMBL" id="KAK9949832.1"/>
    </source>
</evidence>
<reference evidence="2 3" key="1">
    <citation type="journal article" date="2023" name="G3 (Bethesda)">
        <title>A chromosome-length genome assembly and annotation of blackberry (Rubus argutus, cv. 'Hillquist').</title>
        <authorList>
            <person name="Bruna T."/>
            <person name="Aryal R."/>
            <person name="Dudchenko O."/>
            <person name="Sargent D.J."/>
            <person name="Mead D."/>
            <person name="Buti M."/>
            <person name="Cavallini A."/>
            <person name="Hytonen T."/>
            <person name="Andres J."/>
            <person name="Pham M."/>
            <person name="Weisz D."/>
            <person name="Mascagni F."/>
            <person name="Usai G."/>
            <person name="Natali L."/>
            <person name="Bassil N."/>
            <person name="Fernandez G.E."/>
            <person name="Lomsadze A."/>
            <person name="Armour M."/>
            <person name="Olukolu B."/>
            <person name="Poorten T."/>
            <person name="Britton C."/>
            <person name="Davik J."/>
            <person name="Ashrafi H."/>
            <person name="Aiden E.L."/>
            <person name="Borodovsky M."/>
            <person name="Worthington M."/>
        </authorList>
    </citation>
    <scope>NUCLEOTIDE SEQUENCE [LARGE SCALE GENOMIC DNA]</scope>
    <source>
        <strain evidence="2">PI 553951</strain>
    </source>
</reference>
<dbReference type="PROSITE" id="PS50181">
    <property type="entry name" value="FBOX"/>
    <property type="match status" value="1"/>
</dbReference>
<protein>
    <recommendedName>
        <fullName evidence="1">F-box domain-containing protein</fullName>
    </recommendedName>
</protein>
<dbReference type="SMART" id="SM00256">
    <property type="entry name" value="FBOX"/>
    <property type="match status" value="1"/>
</dbReference>